<organism evidence="1">
    <name type="scientific">Caudovirales sp. ctCpR1</name>
    <dbReference type="NCBI Taxonomy" id="2825760"/>
    <lineage>
        <taxon>Viruses</taxon>
        <taxon>Duplodnaviria</taxon>
        <taxon>Heunggongvirae</taxon>
        <taxon>Uroviricota</taxon>
        <taxon>Caudoviricetes</taxon>
    </lineage>
</organism>
<dbReference type="EMBL" id="BK016224">
    <property type="protein sequence ID" value="DAG03162.1"/>
    <property type="molecule type" value="Genomic_DNA"/>
</dbReference>
<reference evidence="1" key="1">
    <citation type="journal article" date="2021" name="Proc. Natl. Acad. Sci. U.S.A.">
        <title>A Catalog of Tens of Thousands of Viruses from Human Metagenomes Reveals Hidden Associations with Chronic Diseases.</title>
        <authorList>
            <person name="Tisza M.J."/>
            <person name="Buck C.B."/>
        </authorList>
    </citation>
    <scope>NUCLEOTIDE SEQUENCE</scope>
    <source>
        <strain evidence="1">CtCpR1</strain>
    </source>
</reference>
<accession>A0A8S5V8R6</accession>
<proteinExistence type="predicted"/>
<sequence>MQEFICTKKQAKELDGLAFWVAELYNIRELFPNDRRNLDRCDASIRFSMDQLDRLAVPFWAQNAVINWAENWRNISSHDLKQAMKSRGVIM</sequence>
<protein>
    <submittedName>
        <fullName evidence="1">Uncharacterized protein</fullName>
    </submittedName>
</protein>
<name>A0A8S5V8R6_9CAUD</name>
<evidence type="ECO:0000313" key="1">
    <source>
        <dbReference type="EMBL" id="DAG03162.1"/>
    </source>
</evidence>